<dbReference type="AlphaFoldDB" id="A0A6M3J5Z0"/>
<sequence>MNNIIVSVISSPTINISHWNYLDAKNYVEGFKNVALILPSLQDGGPPDLEKKRIHSVHMIRKPNVYMVNLDKLDSPSDASEHYNKFRNCLVVIPASNDYITLKKQLFACRQQTDMIICYHSFFDISEFELRSTINYRIHANPLFVFSLDNMAKIIQKFGQDKGFALLVAQYIINRQYRDIQEIKNQSGKEETFDHDEVVRYESGFCYIDQTNQIFASSEPEQNKETILWGGSAILEMLKADTDDSKELLNNYIPD</sequence>
<name>A0A6M3J5Z0_9ZZZZ</name>
<gene>
    <name evidence="2" type="ORF">MM415A00629_0010</name>
    <name evidence="1" type="ORF">MM415B00433_0022</name>
</gene>
<protein>
    <submittedName>
        <fullName evidence="1">Uncharacterized protein</fullName>
    </submittedName>
</protein>
<evidence type="ECO:0000313" key="1">
    <source>
        <dbReference type="EMBL" id="QJA65114.1"/>
    </source>
</evidence>
<dbReference type="EMBL" id="MT141532">
    <property type="protein sequence ID" value="QJA65114.1"/>
    <property type="molecule type" value="Genomic_DNA"/>
</dbReference>
<accession>A0A6M3J5Z0</accession>
<organism evidence="1">
    <name type="scientific">viral metagenome</name>
    <dbReference type="NCBI Taxonomy" id="1070528"/>
    <lineage>
        <taxon>unclassified sequences</taxon>
        <taxon>metagenomes</taxon>
        <taxon>organismal metagenomes</taxon>
    </lineage>
</organism>
<evidence type="ECO:0000313" key="2">
    <source>
        <dbReference type="EMBL" id="QJA80871.1"/>
    </source>
</evidence>
<reference evidence="1" key="1">
    <citation type="submission" date="2020-03" db="EMBL/GenBank/DDBJ databases">
        <title>The deep terrestrial virosphere.</title>
        <authorList>
            <person name="Holmfeldt K."/>
            <person name="Nilsson E."/>
            <person name="Simone D."/>
            <person name="Lopez-Fernandez M."/>
            <person name="Wu X."/>
            <person name="de Brujin I."/>
            <person name="Lundin D."/>
            <person name="Andersson A."/>
            <person name="Bertilsson S."/>
            <person name="Dopson M."/>
        </authorList>
    </citation>
    <scope>NUCLEOTIDE SEQUENCE</scope>
    <source>
        <strain evidence="2">MM415A00629</strain>
        <strain evidence="1">MM415B00433</strain>
    </source>
</reference>
<proteinExistence type="predicted"/>
<dbReference type="EMBL" id="MT142439">
    <property type="protein sequence ID" value="QJA80871.1"/>
    <property type="molecule type" value="Genomic_DNA"/>
</dbReference>